<name>A0A366EYJ2_9HYPH</name>
<dbReference type="AlphaFoldDB" id="A0A366EYJ2"/>
<sequence>MLRMVPLPRFAGEETGACCFPPPCSEAKRGRGTTRRVVEGARRSALGYLGDEPMSRTQGAGRAAAVAVFLAAVFVAIPWAIASTGRTDLYYTLSSVALLAIASGGVWLTFYIGRINIGQGAWALAGGYASAVLVATYGWSFWLSLPAAGLICAFASVLVGLPILRLRGVYFSMVTLVLTEVARLTALALPITNGARGITSIPTPGPIRLFGLTIVPAFDSLAEPNRAFYFLSAAMMTLCFAGLWRLVHSRLGQLFAALRQNEDLASSMGVNVPLLRVVAYAISSFLGGVGGAIFVAIAQSIYPSSFTINDSVNFMLNCFLGGLGFVFGPMLGTLVLYFGWDLLFQTGPYQLLIYSGSMILLMLVLPNGILSLLNLRRRAP</sequence>
<dbReference type="PANTHER" id="PTHR30482:SF20">
    <property type="entry name" value="HIGH-AFFINITY BRANCHED-CHAIN AMINO ACID TRANSPORT SYSTEM PERMEASE PROTEIN LIVM"/>
    <property type="match status" value="1"/>
</dbReference>
<dbReference type="InterPro" id="IPR043428">
    <property type="entry name" value="LivM-like"/>
</dbReference>
<evidence type="ECO:0000256" key="2">
    <source>
        <dbReference type="ARBA" id="ARBA00022475"/>
    </source>
</evidence>
<evidence type="ECO:0000313" key="8">
    <source>
        <dbReference type="Proteomes" id="UP000253529"/>
    </source>
</evidence>
<evidence type="ECO:0000256" key="1">
    <source>
        <dbReference type="ARBA" id="ARBA00004651"/>
    </source>
</evidence>
<feature type="transmembrane region" description="Helical" evidence="6">
    <location>
        <begin position="227"/>
        <end position="247"/>
    </location>
</feature>
<evidence type="ECO:0000256" key="6">
    <source>
        <dbReference type="SAM" id="Phobius"/>
    </source>
</evidence>
<organism evidence="7 8">
    <name type="scientific">Roseiarcus fermentans</name>
    <dbReference type="NCBI Taxonomy" id="1473586"/>
    <lineage>
        <taxon>Bacteria</taxon>
        <taxon>Pseudomonadati</taxon>
        <taxon>Pseudomonadota</taxon>
        <taxon>Alphaproteobacteria</taxon>
        <taxon>Hyphomicrobiales</taxon>
        <taxon>Roseiarcaceae</taxon>
        <taxon>Roseiarcus</taxon>
    </lineage>
</organism>
<proteinExistence type="predicted"/>
<feature type="transmembrane region" description="Helical" evidence="6">
    <location>
        <begin position="277"/>
        <end position="302"/>
    </location>
</feature>
<keyword evidence="2" id="KW-1003">Cell membrane</keyword>
<dbReference type="Proteomes" id="UP000253529">
    <property type="component" value="Unassembled WGS sequence"/>
</dbReference>
<evidence type="ECO:0000256" key="4">
    <source>
        <dbReference type="ARBA" id="ARBA00022989"/>
    </source>
</evidence>
<dbReference type="CDD" id="cd06581">
    <property type="entry name" value="TM_PBP1_LivM_like"/>
    <property type="match status" value="1"/>
</dbReference>
<dbReference type="EMBL" id="QNRK01000027">
    <property type="protein sequence ID" value="RBP07424.1"/>
    <property type="molecule type" value="Genomic_DNA"/>
</dbReference>
<evidence type="ECO:0000256" key="5">
    <source>
        <dbReference type="ARBA" id="ARBA00023136"/>
    </source>
</evidence>
<gene>
    <name evidence="7" type="ORF">DFR50_12769</name>
</gene>
<feature type="transmembrane region" description="Helical" evidence="6">
    <location>
        <begin position="89"/>
        <end position="113"/>
    </location>
</feature>
<dbReference type="Pfam" id="PF02653">
    <property type="entry name" value="BPD_transp_2"/>
    <property type="match status" value="1"/>
</dbReference>
<dbReference type="GO" id="GO:0005886">
    <property type="term" value="C:plasma membrane"/>
    <property type="evidence" value="ECO:0007669"/>
    <property type="project" value="UniProtKB-SubCell"/>
</dbReference>
<evidence type="ECO:0000256" key="3">
    <source>
        <dbReference type="ARBA" id="ARBA00022692"/>
    </source>
</evidence>
<feature type="transmembrane region" description="Helical" evidence="6">
    <location>
        <begin position="145"/>
        <end position="164"/>
    </location>
</feature>
<reference evidence="7 8" key="1">
    <citation type="submission" date="2018-06" db="EMBL/GenBank/DDBJ databases">
        <title>Genomic Encyclopedia of Type Strains, Phase IV (KMG-IV): sequencing the most valuable type-strain genomes for metagenomic binning, comparative biology and taxonomic classification.</title>
        <authorList>
            <person name="Goeker M."/>
        </authorList>
    </citation>
    <scope>NUCLEOTIDE SEQUENCE [LARGE SCALE GENOMIC DNA]</scope>
    <source>
        <strain evidence="7 8">DSM 24875</strain>
    </source>
</reference>
<keyword evidence="4 6" id="KW-1133">Transmembrane helix</keyword>
<dbReference type="GO" id="GO:0015658">
    <property type="term" value="F:branched-chain amino acid transmembrane transporter activity"/>
    <property type="evidence" value="ECO:0007669"/>
    <property type="project" value="InterPro"/>
</dbReference>
<feature type="transmembrane region" description="Helical" evidence="6">
    <location>
        <begin position="314"/>
        <end position="340"/>
    </location>
</feature>
<keyword evidence="3 6" id="KW-0812">Transmembrane</keyword>
<comment type="subcellular location">
    <subcellularLocation>
        <location evidence="1">Cell membrane</location>
        <topology evidence="1">Multi-pass membrane protein</topology>
    </subcellularLocation>
</comment>
<comment type="caution">
    <text evidence="7">The sequence shown here is derived from an EMBL/GenBank/DDBJ whole genome shotgun (WGS) entry which is preliminary data.</text>
</comment>
<accession>A0A366EYJ2</accession>
<evidence type="ECO:0000313" key="7">
    <source>
        <dbReference type="EMBL" id="RBP07424.1"/>
    </source>
</evidence>
<dbReference type="PANTHER" id="PTHR30482">
    <property type="entry name" value="HIGH-AFFINITY BRANCHED-CHAIN AMINO ACID TRANSPORT SYSTEM PERMEASE"/>
    <property type="match status" value="1"/>
</dbReference>
<dbReference type="InterPro" id="IPR001851">
    <property type="entry name" value="ABC_transp_permease"/>
</dbReference>
<keyword evidence="5 6" id="KW-0472">Membrane</keyword>
<feature type="transmembrane region" description="Helical" evidence="6">
    <location>
        <begin position="120"/>
        <end position="139"/>
    </location>
</feature>
<protein>
    <submittedName>
        <fullName evidence="7">Amino acid/amide ABC transporter membrane protein 2 (HAAT family)</fullName>
    </submittedName>
</protein>
<keyword evidence="8" id="KW-1185">Reference proteome</keyword>
<feature type="transmembrane region" description="Helical" evidence="6">
    <location>
        <begin position="352"/>
        <end position="375"/>
    </location>
</feature>
<feature type="transmembrane region" description="Helical" evidence="6">
    <location>
        <begin position="63"/>
        <end position="83"/>
    </location>
</feature>